<evidence type="ECO:0000313" key="2">
    <source>
        <dbReference type="EMBL" id="PSN84060.1"/>
    </source>
</evidence>
<sequence length="254" mass="28658">MEVLEIAYNSRQPVLIIGPKGTGKTTLIQAFCEKHNLKLYTANFSLRTKEEHIIGRIELKNNSTMFVEGILPKSMEAGGVFYADELNAAEDSMLVRFDEALDDRRQLTLKEAGEIRVIKAKETWFPVATVNPLSHAGTRELPPQLLSRFPVRLYMDYPNEEVIYQIVSKHVEGWDQEEVKRAVLLMNKLREGAGDLLLPYSPSIREIIAFAKLVKAGMSGKKAAVLVFENVYYQWGSGEAKKVDDLITSIWPGD</sequence>
<organism evidence="2 3">
    <name type="scientific">Candidatus Marsarchaeota G2 archaeon OSP_D</name>
    <dbReference type="NCBI Taxonomy" id="1978157"/>
    <lineage>
        <taxon>Archaea</taxon>
        <taxon>Candidatus Marsarchaeota</taxon>
        <taxon>Candidatus Marsarchaeota group 2</taxon>
    </lineage>
</organism>
<dbReference type="PANTHER" id="PTHR42759">
    <property type="entry name" value="MOXR FAMILY PROTEIN"/>
    <property type="match status" value="1"/>
</dbReference>
<proteinExistence type="predicted"/>
<reference evidence="2 3" key="1">
    <citation type="submission" date="2017-04" db="EMBL/GenBank/DDBJ databases">
        <title>Novel microbial lineages endemic to geothermal iron-oxide mats fill important gaps in the evolutionary history of Archaea.</title>
        <authorList>
            <person name="Jay Z.J."/>
            <person name="Beam J.P."/>
            <person name="Dlakic M."/>
            <person name="Rusch D.B."/>
            <person name="Kozubal M.A."/>
            <person name="Inskeep W.P."/>
        </authorList>
    </citation>
    <scope>NUCLEOTIDE SEQUENCE [LARGE SCALE GENOMIC DNA]</scope>
    <source>
        <strain evidence="2">OSP_D</strain>
    </source>
</reference>
<dbReference type="PANTHER" id="PTHR42759:SF1">
    <property type="entry name" value="MAGNESIUM-CHELATASE SUBUNIT CHLD"/>
    <property type="match status" value="1"/>
</dbReference>
<dbReference type="Gene3D" id="3.40.50.300">
    <property type="entry name" value="P-loop containing nucleotide triphosphate hydrolases"/>
    <property type="match status" value="1"/>
</dbReference>
<dbReference type="InterPro" id="IPR011704">
    <property type="entry name" value="ATPase_dyneun-rel_AAA"/>
</dbReference>
<feature type="domain" description="AAA+ ATPase" evidence="1">
    <location>
        <begin position="10"/>
        <end position="159"/>
    </location>
</feature>
<dbReference type="Pfam" id="PF07728">
    <property type="entry name" value="AAA_5"/>
    <property type="match status" value="1"/>
</dbReference>
<accession>A0A2R6ACD8</accession>
<dbReference type="SMART" id="SM00382">
    <property type="entry name" value="AAA"/>
    <property type="match status" value="1"/>
</dbReference>
<dbReference type="GO" id="GO:0016887">
    <property type="term" value="F:ATP hydrolysis activity"/>
    <property type="evidence" value="ECO:0007669"/>
    <property type="project" value="InterPro"/>
</dbReference>
<gene>
    <name evidence="2" type="ORF">B9Q03_13220</name>
</gene>
<evidence type="ECO:0000313" key="3">
    <source>
        <dbReference type="Proteomes" id="UP000240322"/>
    </source>
</evidence>
<dbReference type="InterPro" id="IPR050764">
    <property type="entry name" value="CbbQ/NirQ/NorQ/GpvN"/>
</dbReference>
<evidence type="ECO:0000259" key="1">
    <source>
        <dbReference type="SMART" id="SM00382"/>
    </source>
</evidence>
<comment type="caution">
    <text evidence="2">The sequence shown here is derived from an EMBL/GenBank/DDBJ whole genome shotgun (WGS) entry which is preliminary data.</text>
</comment>
<dbReference type="InterPro" id="IPR027417">
    <property type="entry name" value="P-loop_NTPase"/>
</dbReference>
<name>A0A2R6ACD8_9ARCH</name>
<protein>
    <submittedName>
        <fullName evidence="2">ATPase</fullName>
    </submittedName>
</protein>
<dbReference type="InterPro" id="IPR003593">
    <property type="entry name" value="AAA+_ATPase"/>
</dbReference>
<dbReference type="Proteomes" id="UP000240322">
    <property type="component" value="Unassembled WGS sequence"/>
</dbReference>
<dbReference type="EMBL" id="NEXE01000296">
    <property type="protein sequence ID" value="PSN84060.1"/>
    <property type="molecule type" value="Genomic_DNA"/>
</dbReference>
<dbReference type="GO" id="GO:0005524">
    <property type="term" value="F:ATP binding"/>
    <property type="evidence" value="ECO:0007669"/>
    <property type="project" value="InterPro"/>
</dbReference>
<dbReference type="SUPFAM" id="SSF52540">
    <property type="entry name" value="P-loop containing nucleoside triphosphate hydrolases"/>
    <property type="match status" value="1"/>
</dbReference>
<dbReference type="CDD" id="cd00009">
    <property type="entry name" value="AAA"/>
    <property type="match status" value="1"/>
</dbReference>
<dbReference type="AlphaFoldDB" id="A0A2R6ACD8"/>